<dbReference type="STRING" id="83449.BON30_08045"/>
<keyword evidence="2" id="KW-0812">Transmembrane</keyword>
<proteinExistence type="predicted"/>
<protein>
    <submittedName>
        <fullName evidence="3">Uncharacterized protein</fullName>
    </submittedName>
</protein>
<dbReference type="EMBL" id="MPIN01000002">
    <property type="protein sequence ID" value="OJH41593.1"/>
    <property type="molecule type" value="Genomic_DNA"/>
</dbReference>
<keyword evidence="4" id="KW-1185">Reference proteome</keyword>
<evidence type="ECO:0000256" key="1">
    <source>
        <dbReference type="SAM" id="MobiDB-lite"/>
    </source>
</evidence>
<dbReference type="Proteomes" id="UP000182229">
    <property type="component" value="Unassembled WGS sequence"/>
</dbReference>
<keyword evidence="2" id="KW-1133">Transmembrane helix</keyword>
<name>A0A1L9BH47_9BACT</name>
<evidence type="ECO:0000313" key="3">
    <source>
        <dbReference type="EMBL" id="OJH41593.1"/>
    </source>
</evidence>
<feature type="compositionally biased region" description="Pro residues" evidence="1">
    <location>
        <begin position="49"/>
        <end position="61"/>
    </location>
</feature>
<gene>
    <name evidence="3" type="ORF">BON30_08045</name>
</gene>
<evidence type="ECO:0000313" key="4">
    <source>
        <dbReference type="Proteomes" id="UP000182229"/>
    </source>
</evidence>
<accession>A0A1L9BH47</accession>
<evidence type="ECO:0000256" key="2">
    <source>
        <dbReference type="SAM" id="Phobius"/>
    </source>
</evidence>
<reference evidence="4" key="1">
    <citation type="submission" date="2016-11" db="EMBL/GenBank/DDBJ databases">
        <authorList>
            <person name="Shukria A."/>
            <person name="Stevens D.C."/>
        </authorList>
    </citation>
    <scope>NUCLEOTIDE SEQUENCE [LARGE SCALE GENOMIC DNA]</scope>
    <source>
        <strain evidence="4">Cbfe23</strain>
    </source>
</reference>
<organism evidence="3 4">
    <name type="scientific">Cystobacter ferrugineus</name>
    <dbReference type="NCBI Taxonomy" id="83449"/>
    <lineage>
        <taxon>Bacteria</taxon>
        <taxon>Pseudomonadati</taxon>
        <taxon>Myxococcota</taxon>
        <taxon>Myxococcia</taxon>
        <taxon>Myxococcales</taxon>
        <taxon>Cystobacterineae</taxon>
        <taxon>Archangiaceae</taxon>
        <taxon>Cystobacter</taxon>
    </lineage>
</organism>
<reference evidence="3 4" key="2">
    <citation type="submission" date="2016-12" db="EMBL/GenBank/DDBJ databases">
        <title>Draft Genome Sequence of Cystobacter ferrugineus Strain Cbfe23.</title>
        <authorList>
            <person name="Akbar S."/>
            <person name="Dowd S.E."/>
            <person name="Stevens D.C."/>
        </authorList>
    </citation>
    <scope>NUCLEOTIDE SEQUENCE [LARGE SCALE GENOMIC DNA]</scope>
    <source>
        <strain evidence="3 4">Cbfe23</strain>
    </source>
</reference>
<feature type="transmembrane region" description="Helical" evidence="2">
    <location>
        <begin position="12"/>
        <end position="32"/>
    </location>
</feature>
<comment type="caution">
    <text evidence="3">The sequence shown here is derived from an EMBL/GenBank/DDBJ whole genome shotgun (WGS) entry which is preliminary data.</text>
</comment>
<dbReference type="AlphaFoldDB" id="A0A1L9BH47"/>
<sequence length="287" mass="30910">MGAKKLSDKTGQVPRALGLVGVLALVATVMWMPEAPPEPEVAATEEPAQLPPQELPEPPRPVGSVERLRRYIPLFPGAQLVPMGQLQANGNPMEMGFFDVKTSAREVMDFYIQQFEQRGHRVVEQPDGEGGGAVNYYDEKLGALVTVNVMAGGTEVSPRARVFPAIVEAPEGIHLKADPPQVLPQPGGLVTVLRVDDQNPGPARSSSTLTQLAQGSPRELAGFYRKEMAVRGYASVGGHSSEKVEVLDFERQGERVSLTLSAMDKKEGTPETVIAVVLETKQKEVGP</sequence>
<feature type="region of interest" description="Disordered" evidence="1">
    <location>
        <begin position="38"/>
        <end position="61"/>
    </location>
</feature>
<keyword evidence="2" id="KW-0472">Membrane</keyword>